<dbReference type="EMBL" id="MT144207">
    <property type="protein sequence ID" value="QJA50617.1"/>
    <property type="molecule type" value="Genomic_DNA"/>
</dbReference>
<dbReference type="AlphaFoldDB" id="A0A6H1ZTH2"/>
<organism evidence="1">
    <name type="scientific">viral metagenome</name>
    <dbReference type="NCBI Taxonomy" id="1070528"/>
    <lineage>
        <taxon>unclassified sequences</taxon>
        <taxon>metagenomes</taxon>
        <taxon>organismal metagenomes</taxon>
    </lineage>
</organism>
<protein>
    <submittedName>
        <fullName evidence="1">Uncharacterized protein</fullName>
    </submittedName>
</protein>
<proteinExistence type="predicted"/>
<name>A0A6H1ZTH2_9ZZZZ</name>
<evidence type="ECO:0000313" key="1">
    <source>
        <dbReference type="EMBL" id="QJA50617.1"/>
    </source>
</evidence>
<accession>A0A6H1ZTH2</accession>
<gene>
    <name evidence="1" type="ORF">TM448A01837_0002</name>
</gene>
<reference evidence="1" key="1">
    <citation type="submission" date="2020-03" db="EMBL/GenBank/DDBJ databases">
        <title>The deep terrestrial virosphere.</title>
        <authorList>
            <person name="Holmfeldt K."/>
            <person name="Nilsson E."/>
            <person name="Simone D."/>
            <person name="Lopez-Fernandez M."/>
            <person name="Wu X."/>
            <person name="de Brujin I."/>
            <person name="Lundin D."/>
            <person name="Andersson A."/>
            <person name="Bertilsson S."/>
            <person name="Dopson M."/>
        </authorList>
    </citation>
    <scope>NUCLEOTIDE SEQUENCE</scope>
    <source>
        <strain evidence="1">TM448A01837</strain>
    </source>
</reference>
<sequence>MVHTKVRENWEQKYVSDYVLEFYPADIVKYRCPLGSVPGMWVKEMGMGRAVRAYRPYRPECDAAIITADEVIVLEGKIMKVLDGLAKLPIYRMLIPESPEFFEYRNLPVKAVLVTPKEPQWEKRVAKEFNIEVVVYQPDWLKEYYEKQESYWTAEERLRREKRRGVLEGLGYT</sequence>